<evidence type="ECO:0000313" key="2">
    <source>
        <dbReference type="Proteomes" id="UP000229757"/>
    </source>
</evidence>
<proteinExistence type="predicted"/>
<dbReference type="Proteomes" id="UP000229757">
    <property type="component" value="Chromosome"/>
</dbReference>
<dbReference type="RefSeq" id="WP_100258506.1">
    <property type="nucleotide sequence ID" value="NZ_CP011797.1"/>
</dbReference>
<dbReference type="AlphaFoldDB" id="A0A2K8KU96"/>
<dbReference type="KEGG" id="rfo:REIFOR_03202"/>
<name>A0A2K8KU96_9GAMM</name>
<evidence type="ECO:0000313" key="1">
    <source>
        <dbReference type="EMBL" id="ATX78308.1"/>
    </source>
</evidence>
<gene>
    <name evidence="1" type="ORF">REIFOR_03202</name>
</gene>
<sequence length="163" mass="18182">MSVILRFIIVWSTLLGGAAYGTESGNLLEAFNAVNLENPSYAFDEWSGTGDVNSEEFKVYYAEYFQTYVDLAAKLSIRAIACANGDLDMAPDYQPMTDVTAVYTLTGEWVTQAQTQLSLWRNFNDQDARVSLDTLVPKLTISFSRMLFELSSCSGYLYGELVN</sequence>
<keyword evidence="2" id="KW-1185">Reference proteome</keyword>
<protein>
    <submittedName>
        <fullName evidence="1">Uncharacterized protein</fullName>
    </submittedName>
</protein>
<accession>A0A2K8KU96</accession>
<dbReference type="OrthoDB" id="9843580at2"/>
<reference evidence="1 2" key="1">
    <citation type="journal article" date="2017" name="Environ. Microbiol.">
        <title>Genomic and physiological analyses of 'Reinekea forsetii' reveal a versatile opportunistic lifestyle during spring algae blooms.</title>
        <authorList>
            <person name="Avci B."/>
            <person name="Hahnke R.L."/>
            <person name="Chafee M."/>
            <person name="Fischer T."/>
            <person name="Gruber-Vodicka H."/>
            <person name="Tegetmeyer H.E."/>
            <person name="Harder J."/>
            <person name="Fuchs B.M."/>
            <person name="Amann R.I."/>
            <person name="Teeling H."/>
        </authorList>
    </citation>
    <scope>NUCLEOTIDE SEQUENCE [LARGE SCALE GENOMIC DNA]</scope>
    <source>
        <strain evidence="1 2">Hel1_31_D35</strain>
    </source>
</reference>
<dbReference type="EMBL" id="CP011797">
    <property type="protein sequence ID" value="ATX78308.1"/>
    <property type="molecule type" value="Genomic_DNA"/>
</dbReference>
<organism evidence="1 2">
    <name type="scientific">Reinekea forsetii</name>
    <dbReference type="NCBI Taxonomy" id="1336806"/>
    <lineage>
        <taxon>Bacteria</taxon>
        <taxon>Pseudomonadati</taxon>
        <taxon>Pseudomonadota</taxon>
        <taxon>Gammaproteobacteria</taxon>
        <taxon>Oceanospirillales</taxon>
        <taxon>Saccharospirillaceae</taxon>
        <taxon>Reinekea</taxon>
    </lineage>
</organism>